<dbReference type="AlphaFoldDB" id="A0AAV2DB97"/>
<proteinExistence type="predicted"/>
<gene>
    <name evidence="1" type="ORF">LTRI10_LOCUS13201</name>
</gene>
<organism evidence="1 2">
    <name type="scientific">Linum trigynum</name>
    <dbReference type="NCBI Taxonomy" id="586398"/>
    <lineage>
        <taxon>Eukaryota</taxon>
        <taxon>Viridiplantae</taxon>
        <taxon>Streptophyta</taxon>
        <taxon>Embryophyta</taxon>
        <taxon>Tracheophyta</taxon>
        <taxon>Spermatophyta</taxon>
        <taxon>Magnoliopsida</taxon>
        <taxon>eudicotyledons</taxon>
        <taxon>Gunneridae</taxon>
        <taxon>Pentapetalae</taxon>
        <taxon>rosids</taxon>
        <taxon>fabids</taxon>
        <taxon>Malpighiales</taxon>
        <taxon>Linaceae</taxon>
        <taxon>Linum</taxon>
    </lineage>
</organism>
<keyword evidence="2" id="KW-1185">Reference proteome</keyword>
<reference evidence="1 2" key="1">
    <citation type="submission" date="2024-04" db="EMBL/GenBank/DDBJ databases">
        <authorList>
            <person name="Fracassetti M."/>
        </authorList>
    </citation>
    <scope>NUCLEOTIDE SEQUENCE [LARGE SCALE GENOMIC DNA]</scope>
</reference>
<evidence type="ECO:0000313" key="2">
    <source>
        <dbReference type="Proteomes" id="UP001497516"/>
    </source>
</evidence>
<accession>A0AAV2DB97</accession>
<dbReference type="Proteomes" id="UP001497516">
    <property type="component" value="Chromosome 2"/>
</dbReference>
<evidence type="ECO:0000313" key="1">
    <source>
        <dbReference type="EMBL" id="CAL1371121.1"/>
    </source>
</evidence>
<sequence>MTSSMIFCCSALMGNNNVPRQPRRHWWWRLRLKNDLMRLMMVVSIHACLQFDSFASSLPLRPSCLATKSLWPISMLHRKQRT</sequence>
<protein>
    <submittedName>
        <fullName evidence="1">Uncharacterized protein</fullName>
    </submittedName>
</protein>
<dbReference type="EMBL" id="OZ034815">
    <property type="protein sequence ID" value="CAL1371121.1"/>
    <property type="molecule type" value="Genomic_DNA"/>
</dbReference>
<name>A0AAV2DB97_9ROSI</name>